<dbReference type="RefSeq" id="XP_026745216.1">
    <property type="nucleotide sequence ID" value="XM_026889415.1"/>
</dbReference>
<evidence type="ECO:0000313" key="4">
    <source>
        <dbReference type="RefSeq" id="XP_026745216.1"/>
    </source>
</evidence>
<dbReference type="OrthoDB" id="7441394at2759"/>
<proteinExistence type="predicted"/>
<organism evidence="2 4">
    <name type="scientific">Trichoplusia ni</name>
    <name type="common">Cabbage looper</name>
    <dbReference type="NCBI Taxonomy" id="7111"/>
    <lineage>
        <taxon>Eukaryota</taxon>
        <taxon>Metazoa</taxon>
        <taxon>Ecdysozoa</taxon>
        <taxon>Arthropoda</taxon>
        <taxon>Hexapoda</taxon>
        <taxon>Insecta</taxon>
        <taxon>Pterygota</taxon>
        <taxon>Neoptera</taxon>
        <taxon>Endopterygota</taxon>
        <taxon>Lepidoptera</taxon>
        <taxon>Glossata</taxon>
        <taxon>Ditrysia</taxon>
        <taxon>Noctuoidea</taxon>
        <taxon>Noctuidae</taxon>
        <taxon>Plusiinae</taxon>
        <taxon>Trichoplusia</taxon>
    </lineage>
</organism>
<dbReference type="AlphaFoldDB" id="A0A7E5WYF1"/>
<feature type="transmembrane region" description="Helical" evidence="1">
    <location>
        <begin position="131"/>
        <end position="153"/>
    </location>
</feature>
<dbReference type="GeneID" id="113506579"/>
<keyword evidence="2" id="KW-1185">Reference proteome</keyword>
<dbReference type="RefSeq" id="XP_026741812.1">
    <property type="nucleotide sequence ID" value="XM_026886011.1"/>
</dbReference>
<evidence type="ECO:0000313" key="3">
    <source>
        <dbReference type="RefSeq" id="XP_026741812.1"/>
    </source>
</evidence>
<keyword evidence="1" id="KW-0472">Membrane</keyword>
<evidence type="ECO:0000313" key="2">
    <source>
        <dbReference type="Proteomes" id="UP000322000"/>
    </source>
</evidence>
<sequence length="183" mass="20463">MCWAEKCCYFIPANIGCVVLGVCSFFLSSLLLATSITVYVVEIGKEHAGLVKKPLISEILVIDLNVSSVRIILWTLIIIAVMWMVFSGLLVVGIVKNIASFVLCYFAFSIFMIILCQLCGLLVLLANNWKLSIILFAASAIYIHFIVVVHTVYDLMVSFHCRDQDEELLADCFDEDNISRTLP</sequence>
<dbReference type="KEGG" id="tnl:113503876"/>
<keyword evidence="1" id="KW-1133">Transmembrane helix</keyword>
<gene>
    <name evidence="4" type="primary">LOC113506579</name>
    <name evidence="3" type="synonym">LOC113503876</name>
</gene>
<keyword evidence="1" id="KW-0812">Transmembrane</keyword>
<feature type="transmembrane region" description="Helical" evidence="1">
    <location>
        <begin position="7"/>
        <end position="32"/>
    </location>
</feature>
<feature type="transmembrane region" description="Helical" evidence="1">
    <location>
        <begin position="71"/>
        <end position="95"/>
    </location>
</feature>
<protein>
    <submittedName>
        <fullName evidence="3">Uncharacterized protein LOC113503876</fullName>
    </submittedName>
    <submittedName>
        <fullName evidence="4">Uncharacterized protein LOC113506579</fullName>
    </submittedName>
</protein>
<reference evidence="3 4" key="1">
    <citation type="submission" date="2025-04" db="UniProtKB">
        <authorList>
            <consortium name="RefSeq"/>
        </authorList>
    </citation>
    <scope>IDENTIFICATION</scope>
</reference>
<feature type="transmembrane region" description="Helical" evidence="1">
    <location>
        <begin position="102"/>
        <end position="125"/>
    </location>
</feature>
<dbReference type="Proteomes" id="UP000322000">
    <property type="component" value="Chromosome 20"/>
</dbReference>
<evidence type="ECO:0000256" key="1">
    <source>
        <dbReference type="SAM" id="Phobius"/>
    </source>
</evidence>
<name>A0A7E5WYF1_TRINI</name>
<dbReference type="KEGG" id="tnl:113506579"/>
<accession>A0A7E5WYF1</accession>